<feature type="compositionally biased region" description="Basic and acidic residues" evidence="1">
    <location>
        <begin position="37"/>
        <end position="52"/>
    </location>
</feature>
<evidence type="ECO:0000313" key="3">
    <source>
        <dbReference type="Proteomes" id="UP001472677"/>
    </source>
</evidence>
<organism evidence="2 3">
    <name type="scientific">Hibiscus sabdariffa</name>
    <name type="common">roselle</name>
    <dbReference type="NCBI Taxonomy" id="183260"/>
    <lineage>
        <taxon>Eukaryota</taxon>
        <taxon>Viridiplantae</taxon>
        <taxon>Streptophyta</taxon>
        <taxon>Embryophyta</taxon>
        <taxon>Tracheophyta</taxon>
        <taxon>Spermatophyta</taxon>
        <taxon>Magnoliopsida</taxon>
        <taxon>eudicotyledons</taxon>
        <taxon>Gunneridae</taxon>
        <taxon>Pentapetalae</taxon>
        <taxon>rosids</taxon>
        <taxon>malvids</taxon>
        <taxon>Malvales</taxon>
        <taxon>Malvaceae</taxon>
        <taxon>Malvoideae</taxon>
        <taxon>Hibiscus</taxon>
    </lineage>
</organism>
<protein>
    <submittedName>
        <fullName evidence="2">Uncharacterized protein</fullName>
    </submittedName>
</protein>
<keyword evidence="3" id="KW-1185">Reference proteome</keyword>
<comment type="caution">
    <text evidence="2">The sequence shown here is derived from an EMBL/GenBank/DDBJ whole genome shotgun (WGS) entry which is preliminary data.</text>
</comment>
<accession>A0ABR2EWY2</accession>
<evidence type="ECO:0000256" key="1">
    <source>
        <dbReference type="SAM" id="MobiDB-lite"/>
    </source>
</evidence>
<feature type="region of interest" description="Disordered" evidence="1">
    <location>
        <begin position="1"/>
        <end position="80"/>
    </location>
</feature>
<name>A0ABR2EWY2_9ROSI</name>
<sequence length="80" mass="8947">MVHPCLEKSKTDEKEEETNINDETVEKSLQKAVSTDVNDRQDQLLASAEDKSIYTNVPNFDDPEGTAGIQGDGPNDHEKW</sequence>
<feature type="compositionally biased region" description="Basic and acidic residues" evidence="1">
    <location>
        <begin position="1"/>
        <end position="13"/>
    </location>
</feature>
<evidence type="ECO:0000313" key="2">
    <source>
        <dbReference type="EMBL" id="KAK8567499.1"/>
    </source>
</evidence>
<gene>
    <name evidence="2" type="ORF">V6N12_006085</name>
</gene>
<dbReference type="Proteomes" id="UP001472677">
    <property type="component" value="Unassembled WGS sequence"/>
</dbReference>
<dbReference type="EMBL" id="JBBPBM010000009">
    <property type="protein sequence ID" value="KAK8567499.1"/>
    <property type="molecule type" value="Genomic_DNA"/>
</dbReference>
<reference evidence="2 3" key="1">
    <citation type="journal article" date="2024" name="G3 (Bethesda)">
        <title>Genome assembly of Hibiscus sabdariffa L. provides insights into metabolisms of medicinal natural products.</title>
        <authorList>
            <person name="Kim T."/>
        </authorList>
    </citation>
    <scope>NUCLEOTIDE SEQUENCE [LARGE SCALE GENOMIC DNA]</scope>
    <source>
        <strain evidence="2">TK-2024</strain>
        <tissue evidence="2">Old leaves</tissue>
    </source>
</reference>
<proteinExistence type="predicted"/>